<dbReference type="InterPro" id="IPR027417">
    <property type="entry name" value="P-loop_NTPase"/>
</dbReference>
<dbReference type="GO" id="GO:0043531">
    <property type="term" value="F:ADP binding"/>
    <property type="evidence" value="ECO:0007669"/>
    <property type="project" value="InterPro"/>
</dbReference>
<evidence type="ECO:0000313" key="5">
    <source>
        <dbReference type="EMBL" id="KAH1083182.1"/>
    </source>
</evidence>
<dbReference type="InterPro" id="IPR002182">
    <property type="entry name" value="NB-ARC"/>
</dbReference>
<dbReference type="GO" id="GO:0006952">
    <property type="term" value="P:defense response"/>
    <property type="evidence" value="ECO:0007669"/>
    <property type="project" value="UniProtKB-KW"/>
</dbReference>
<dbReference type="PANTHER" id="PTHR33463:SF209">
    <property type="entry name" value="DISEASE RESISTANCE PROTEIN RPS2-LIKE"/>
    <property type="match status" value="1"/>
</dbReference>
<evidence type="ECO:0000256" key="2">
    <source>
        <dbReference type="ARBA" id="ARBA00022821"/>
    </source>
</evidence>
<dbReference type="OrthoDB" id="786439at2759"/>
<gene>
    <name evidence="5" type="ORF">J1N35_022943</name>
</gene>
<dbReference type="PRINTS" id="PR00364">
    <property type="entry name" value="DISEASERSIST"/>
</dbReference>
<dbReference type="Gene3D" id="3.40.50.300">
    <property type="entry name" value="P-loop containing nucleotide triphosphate hydrolases"/>
    <property type="match status" value="1"/>
</dbReference>
<dbReference type="GO" id="GO:0005524">
    <property type="term" value="F:ATP binding"/>
    <property type="evidence" value="ECO:0007669"/>
    <property type="project" value="UniProtKB-KW"/>
</dbReference>
<keyword evidence="1" id="KW-0547">Nucleotide-binding</keyword>
<dbReference type="Pfam" id="PF00931">
    <property type="entry name" value="NB-ARC"/>
    <property type="match status" value="1"/>
</dbReference>
<keyword evidence="6" id="KW-1185">Reference proteome</keyword>
<evidence type="ECO:0000256" key="3">
    <source>
        <dbReference type="ARBA" id="ARBA00022840"/>
    </source>
</evidence>
<evidence type="ECO:0000313" key="6">
    <source>
        <dbReference type="Proteomes" id="UP000828251"/>
    </source>
</evidence>
<sequence>MKNYFAGFLLGIKDRYQLSKKEYEAFGSRSDAFNGAMTALEDDNVNVIGVYGMGGVGKTILIREAARQVKEKKLFDEVVFVAVTQTPNMLNIQDEIVEKLGLKIEERSVDALGIPSIDDHKGCKILMTSRRQEVLKSIGSQKVLPIELLEEDEAWKLFKNVAGPIAERSDLQPTAEKVTQKCARLPIAIATVAKALKHKENLYEWKDALEMELSSDVNSAIKMS</sequence>
<feature type="domain" description="NB-ARC" evidence="4">
    <location>
        <begin position="40"/>
        <end position="106"/>
    </location>
</feature>
<dbReference type="PANTHER" id="PTHR33463">
    <property type="entry name" value="NB-ARC DOMAIN-CONTAINING PROTEIN-RELATED"/>
    <property type="match status" value="1"/>
</dbReference>
<dbReference type="SUPFAM" id="SSF52540">
    <property type="entry name" value="P-loop containing nucleoside triphosphate hydrolases"/>
    <property type="match status" value="1"/>
</dbReference>
<dbReference type="InterPro" id="IPR050905">
    <property type="entry name" value="Plant_NBS-LRR"/>
</dbReference>
<accession>A0A9D4A382</accession>
<evidence type="ECO:0000259" key="4">
    <source>
        <dbReference type="Pfam" id="PF00931"/>
    </source>
</evidence>
<dbReference type="AlphaFoldDB" id="A0A9D4A382"/>
<proteinExistence type="predicted"/>
<organism evidence="5 6">
    <name type="scientific">Gossypium stocksii</name>
    <dbReference type="NCBI Taxonomy" id="47602"/>
    <lineage>
        <taxon>Eukaryota</taxon>
        <taxon>Viridiplantae</taxon>
        <taxon>Streptophyta</taxon>
        <taxon>Embryophyta</taxon>
        <taxon>Tracheophyta</taxon>
        <taxon>Spermatophyta</taxon>
        <taxon>Magnoliopsida</taxon>
        <taxon>eudicotyledons</taxon>
        <taxon>Gunneridae</taxon>
        <taxon>Pentapetalae</taxon>
        <taxon>rosids</taxon>
        <taxon>malvids</taxon>
        <taxon>Malvales</taxon>
        <taxon>Malvaceae</taxon>
        <taxon>Malvoideae</taxon>
        <taxon>Gossypium</taxon>
    </lineage>
</organism>
<name>A0A9D4A382_9ROSI</name>
<dbReference type="Proteomes" id="UP000828251">
    <property type="component" value="Unassembled WGS sequence"/>
</dbReference>
<reference evidence="5 6" key="1">
    <citation type="journal article" date="2021" name="Plant Biotechnol. J.">
        <title>Multi-omics assisted identification of the key and species-specific regulatory components of drought-tolerant mechanisms in Gossypium stocksii.</title>
        <authorList>
            <person name="Yu D."/>
            <person name="Ke L."/>
            <person name="Zhang D."/>
            <person name="Wu Y."/>
            <person name="Sun Y."/>
            <person name="Mei J."/>
            <person name="Sun J."/>
            <person name="Sun Y."/>
        </authorList>
    </citation>
    <scope>NUCLEOTIDE SEQUENCE [LARGE SCALE GENOMIC DNA]</scope>
    <source>
        <strain evidence="6">cv. E1</strain>
        <tissue evidence="5">Leaf</tissue>
    </source>
</reference>
<protein>
    <recommendedName>
        <fullName evidence="4">NB-ARC domain-containing protein</fullName>
    </recommendedName>
</protein>
<dbReference type="Gene3D" id="1.10.8.430">
    <property type="entry name" value="Helical domain of apoptotic protease-activating factors"/>
    <property type="match status" value="1"/>
</dbReference>
<keyword evidence="2" id="KW-0611">Plant defense</keyword>
<evidence type="ECO:0000256" key="1">
    <source>
        <dbReference type="ARBA" id="ARBA00022741"/>
    </source>
</evidence>
<comment type="caution">
    <text evidence="5">The sequence shown here is derived from an EMBL/GenBank/DDBJ whole genome shotgun (WGS) entry which is preliminary data.</text>
</comment>
<dbReference type="InterPro" id="IPR042197">
    <property type="entry name" value="Apaf_helical"/>
</dbReference>
<keyword evidence="3" id="KW-0067">ATP-binding</keyword>
<dbReference type="EMBL" id="JAIQCV010000007">
    <property type="protein sequence ID" value="KAH1083182.1"/>
    <property type="molecule type" value="Genomic_DNA"/>
</dbReference>